<dbReference type="GO" id="GO:0008137">
    <property type="term" value="F:NADH dehydrogenase (ubiquinone) activity"/>
    <property type="evidence" value="ECO:0007669"/>
    <property type="project" value="UniProtKB-EC"/>
</dbReference>
<evidence type="ECO:0000256" key="6">
    <source>
        <dbReference type="ARBA" id="ARBA00023136"/>
    </source>
</evidence>
<dbReference type="PANTHER" id="PTHR11432">
    <property type="entry name" value="NADH DEHYDROGENASE SUBUNIT 1"/>
    <property type="match status" value="1"/>
</dbReference>
<dbReference type="PANTHER" id="PTHR11432:SF3">
    <property type="entry name" value="NADH-UBIQUINONE OXIDOREDUCTASE CHAIN 1"/>
    <property type="match status" value="1"/>
</dbReference>
<feature type="transmembrane region" description="Helical" evidence="9">
    <location>
        <begin position="220"/>
        <end position="240"/>
    </location>
</feature>
<dbReference type="GO" id="GO:0005743">
    <property type="term" value="C:mitochondrial inner membrane"/>
    <property type="evidence" value="ECO:0007669"/>
    <property type="project" value="UniProtKB-SubCell"/>
</dbReference>
<dbReference type="AlphaFoldDB" id="A0A0F6PZ90"/>
<evidence type="ECO:0000256" key="4">
    <source>
        <dbReference type="ARBA" id="ARBA00022692"/>
    </source>
</evidence>
<dbReference type="InterPro" id="IPR001694">
    <property type="entry name" value="NADH_UbQ_OxRdtase_su1/FPO"/>
</dbReference>
<feature type="transmembrane region" description="Helical" evidence="9">
    <location>
        <begin position="171"/>
        <end position="191"/>
    </location>
</feature>
<evidence type="ECO:0000256" key="1">
    <source>
        <dbReference type="ARBA" id="ARBA00004141"/>
    </source>
</evidence>
<proteinExistence type="inferred from homology"/>
<dbReference type="PROSITE" id="PS00668">
    <property type="entry name" value="COMPLEX1_ND1_2"/>
    <property type="match status" value="1"/>
</dbReference>
<feature type="transmembrane region" description="Helical" evidence="9">
    <location>
        <begin position="102"/>
        <end position="121"/>
    </location>
</feature>
<dbReference type="EMBL" id="KP965861">
    <property type="protein sequence ID" value="AKD00031.1"/>
    <property type="molecule type" value="Genomic_DNA"/>
</dbReference>
<name>A0A0F6PZ90_9BILA</name>
<evidence type="ECO:0000256" key="8">
    <source>
        <dbReference type="RuleBase" id="RU000473"/>
    </source>
</evidence>
<accession>A0A0F6PZ90</accession>
<sequence>MFKSFFINNTLVVVIVLLCVAFYTLLERKILSYSQIRKGPNKMSLLGFLQPLIDGLKLFLKNFFILFYTNSSFFIILPATIFFINVSIWAFYTLTFNFNYNYLALLFLMFLFSLDVYKLFFTSFSSTNKYATMGNFRMINQFISYEIIFAFILFLWFSIFCSFSLVVKYFFSNYFTLFLFSMILWIIFILMESNRTPFDLSEGESELVSGFNTEFSSISFTFLFLAEYSKILFLCLMAAFLFTNNFIITITIFILYAMIFLLTRSAYPRIRYDKIMHFTWTVMLPIVNICLLTSFFYLMLW</sequence>
<feature type="transmembrane region" description="Helical" evidence="9">
    <location>
        <begin position="275"/>
        <end position="300"/>
    </location>
</feature>
<keyword evidence="6 9" id="KW-0472">Membrane</keyword>
<keyword evidence="8" id="KW-0830">Ubiquinone</keyword>
<geneLocation type="mitochondrion" evidence="10"/>
<organism evidence="10">
    <name type="scientific">Gnathostomula paradoxa</name>
    <dbReference type="NCBI Taxonomy" id="66783"/>
    <lineage>
        <taxon>Eukaryota</taxon>
        <taxon>Metazoa</taxon>
        <taxon>Spiralia</taxon>
        <taxon>Gnathifera</taxon>
        <taxon>Gnathostomulida</taxon>
        <taxon>Bursovaginoidea</taxon>
        <taxon>Gnathostomulidae</taxon>
        <taxon>Gnathostomula</taxon>
    </lineage>
</organism>
<keyword evidence="7" id="KW-0520">NAD</keyword>
<comment type="similarity">
    <text evidence="2 7">Belongs to the complex I subunit 1 family.</text>
</comment>
<feature type="transmembrane region" description="Helical" evidence="9">
    <location>
        <begin position="142"/>
        <end position="165"/>
    </location>
</feature>
<evidence type="ECO:0000256" key="3">
    <source>
        <dbReference type="ARBA" id="ARBA00021009"/>
    </source>
</evidence>
<evidence type="ECO:0000256" key="7">
    <source>
        <dbReference type="RuleBase" id="RU000471"/>
    </source>
</evidence>
<reference evidence="10" key="1">
    <citation type="journal article" date="2015" name="Mol. Phylogenet. Evol.">
        <title>Elucidating the phylogenetic position of Gnathostomulida and first mitochondrial genomes of Gnathostomulida, Gastrotricha and Polycladida (Platyhelminthes).</title>
        <authorList>
            <person name="Golombek A."/>
            <person name="Tobergte S."/>
            <person name="Struck T.H."/>
        </authorList>
    </citation>
    <scope>NUCLEOTIDE SEQUENCE</scope>
</reference>
<dbReference type="GO" id="GO:0003954">
    <property type="term" value="F:NADH dehydrogenase activity"/>
    <property type="evidence" value="ECO:0007669"/>
    <property type="project" value="TreeGrafter"/>
</dbReference>
<keyword evidence="8 10" id="KW-0496">Mitochondrion</keyword>
<feature type="transmembrane region" description="Helical" evidence="9">
    <location>
        <begin position="65"/>
        <end position="90"/>
    </location>
</feature>
<gene>
    <name evidence="10" type="primary">nad1</name>
</gene>
<keyword evidence="4 7" id="KW-0812">Transmembrane</keyword>
<keyword evidence="5 9" id="KW-1133">Transmembrane helix</keyword>
<dbReference type="EC" id="7.1.1.2" evidence="8"/>
<dbReference type="GO" id="GO:0009060">
    <property type="term" value="P:aerobic respiration"/>
    <property type="evidence" value="ECO:0007669"/>
    <property type="project" value="TreeGrafter"/>
</dbReference>
<feature type="transmembrane region" description="Helical" evidence="9">
    <location>
        <begin position="6"/>
        <end position="26"/>
    </location>
</feature>
<evidence type="ECO:0000313" key="10">
    <source>
        <dbReference type="EMBL" id="AKD00031.1"/>
    </source>
</evidence>
<protein>
    <recommendedName>
        <fullName evidence="3 8">NADH-ubiquinone oxidoreductase chain 1</fullName>
        <ecNumber evidence="8">7.1.1.2</ecNumber>
    </recommendedName>
</protein>
<comment type="catalytic activity">
    <reaction evidence="8">
        <text>a ubiquinone + NADH + 5 H(+)(in) = a ubiquinol + NAD(+) + 4 H(+)(out)</text>
        <dbReference type="Rhea" id="RHEA:29091"/>
        <dbReference type="Rhea" id="RHEA-COMP:9565"/>
        <dbReference type="Rhea" id="RHEA-COMP:9566"/>
        <dbReference type="ChEBI" id="CHEBI:15378"/>
        <dbReference type="ChEBI" id="CHEBI:16389"/>
        <dbReference type="ChEBI" id="CHEBI:17976"/>
        <dbReference type="ChEBI" id="CHEBI:57540"/>
        <dbReference type="ChEBI" id="CHEBI:57945"/>
        <dbReference type="EC" id="7.1.1.2"/>
    </reaction>
</comment>
<dbReference type="Pfam" id="PF00146">
    <property type="entry name" value="NADHdh"/>
    <property type="match status" value="1"/>
</dbReference>
<feature type="transmembrane region" description="Helical" evidence="9">
    <location>
        <begin position="246"/>
        <end position="263"/>
    </location>
</feature>
<evidence type="ECO:0000256" key="9">
    <source>
        <dbReference type="SAM" id="Phobius"/>
    </source>
</evidence>
<evidence type="ECO:0000256" key="5">
    <source>
        <dbReference type="ARBA" id="ARBA00022989"/>
    </source>
</evidence>
<comment type="subcellular location">
    <subcellularLocation>
        <location evidence="1">Membrane</location>
        <topology evidence="1">Multi-pass membrane protein</topology>
    </subcellularLocation>
    <subcellularLocation>
        <location evidence="7">Mitochondrion inner membrane</location>
        <topology evidence="7">Multi-pass membrane protein</topology>
    </subcellularLocation>
</comment>
<dbReference type="InterPro" id="IPR018086">
    <property type="entry name" value="NADH_UbQ_OxRdtase_su1_CS"/>
</dbReference>
<evidence type="ECO:0000256" key="2">
    <source>
        <dbReference type="ARBA" id="ARBA00010535"/>
    </source>
</evidence>